<dbReference type="RefSeq" id="WP_078349089.1">
    <property type="nucleotide sequence ID" value="NZ_MBTF01000022.1"/>
</dbReference>
<dbReference type="AlphaFoldDB" id="A0A1S9PDI5"/>
<protein>
    <recommendedName>
        <fullName evidence="3">phospholipase D</fullName>
        <ecNumber evidence="3">3.1.4.4</ecNumber>
    </recommendedName>
</protein>
<dbReference type="GO" id="GO:0004630">
    <property type="term" value="F:phospholipase D activity"/>
    <property type="evidence" value="ECO:0007669"/>
    <property type="project" value="UniProtKB-EC"/>
</dbReference>
<evidence type="ECO:0000256" key="5">
    <source>
        <dbReference type="ARBA" id="ARBA00022963"/>
    </source>
</evidence>
<evidence type="ECO:0000313" key="8">
    <source>
        <dbReference type="EMBL" id="OOQ58947.1"/>
    </source>
</evidence>
<feature type="domain" description="PLD phosphodiesterase" evidence="7">
    <location>
        <begin position="340"/>
        <end position="366"/>
    </location>
</feature>
<dbReference type="InterPro" id="IPR001736">
    <property type="entry name" value="PLipase_D/transphosphatidylase"/>
</dbReference>
<dbReference type="EC" id="3.1.4.4" evidence="3"/>
<organism evidence="8 9">
    <name type="scientific">Mucilaginibacter pedocola</name>
    <dbReference type="NCBI Taxonomy" id="1792845"/>
    <lineage>
        <taxon>Bacteria</taxon>
        <taxon>Pseudomonadati</taxon>
        <taxon>Bacteroidota</taxon>
        <taxon>Sphingobacteriia</taxon>
        <taxon>Sphingobacteriales</taxon>
        <taxon>Sphingobacteriaceae</taxon>
        <taxon>Mucilaginibacter</taxon>
    </lineage>
</organism>
<accession>A0A1S9PDI5</accession>
<comment type="catalytic activity">
    <reaction evidence="1">
        <text>a 1,2-diacyl-sn-glycero-3-phosphocholine + H2O = a 1,2-diacyl-sn-glycero-3-phosphate + choline + H(+)</text>
        <dbReference type="Rhea" id="RHEA:14445"/>
        <dbReference type="ChEBI" id="CHEBI:15354"/>
        <dbReference type="ChEBI" id="CHEBI:15377"/>
        <dbReference type="ChEBI" id="CHEBI:15378"/>
        <dbReference type="ChEBI" id="CHEBI:57643"/>
        <dbReference type="ChEBI" id="CHEBI:58608"/>
        <dbReference type="EC" id="3.1.4.4"/>
    </reaction>
</comment>
<dbReference type="GO" id="GO:0006793">
    <property type="term" value="P:phosphorus metabolic process"/>
    <property type="evidence" value="ECO:0007669"/>
    <property type="project" value="UniProtKB-ARBA"/>
</dbReference>
<evidence type="ECO:0000256" key="4">
    <source>
        <dbReference type="ARBA" id="ARBA00022801"/>
    </source>
</evidence>
<sequence length="420" mass="47258">MPTHTYFDSPGLYRHPKHFYDVGASPYLLEELIKHIDEAASTLGTIYVAFYLFNNKILSEKLIQLAASGVKVHIITIPISGYDKENPQEIRLVTTQAKLGPATKYTLAREVFAPYYRNKVAGATLSFFPHQYIRSSSFTGFSKSEMPYSMHIKGILAIKKDGGGFVALSSSNFAVRDAIKEEYLVVIEDEPEVLAPVKQFFEHLRIASIPIADFDFKSLYNKYPTPATQYPVNTRVGFTAPFYPKSNLNAEKDIVNLIANATSTIQIAAQHICFTVGWRNGILEALKERAAAGVSVQIISQTFASGNREIDKHCRTPANTEAFIEFYNAIARKPNISYHVNENLHSKYIIADRRVLVSSFNYTPTQLIYKKVSINTDKLQYEGIFSECGIYTIIDDDASVAAFKANFEELKKREHTLTIQ</sequence>
<evidence type="ECO:0000259" key="7">
    <source>
        <dbReference type="PROSITE" id="PS50035"/>
    </source>
</evidence>
<keyword evidence="9" id="KW-1185">Reference proteome</keyword>
<dbReference type="Pfam" id="PF13091">
    <property type="entry name" value="PLDc_2"/>
    <property type="match status" value="2"/>
</dbReference>
<keyword evidence="6" id="KW-0443">Lipid metabolism</keyword>
<reference evidence="8 9" key="1">
    <citation type="submission" date="2016-07" db="EMBL/GenBank/DDBJ databases">
        <title>Genomic analysis of zinc-resistant bacterium Mucilaginibacter pedocola TBZ30.</title>
        <authorList>
            <person name="Huang J."/>
            <person name="Tang J."/>
        </authorList>
    </citation>
    <scope>NUCLEOTIDE SEQUENCE [LARGE SCALE GENOMIC DNA]</scope>
    <source>
        <strain evidence="8 9">TBZ30</strain>
    </source>
</reference>
<evidence type="ECO:0000256" key="3">
    <source>
        <dbReference type="ARBA" id="ARBA00012027"/>
    </source>
</evidence>
<dbReference type="Proteomes" id="UP000189739">
    <property type="component" value="Unassembled WGS sequence"/>
</dbReference>
<dbReference type="InterPro" id="IPR051406">
    <property type="entry name" value="PLD_domain"/>
</dbReference>
<dbReference type="PROSITE" id="PS50035">
    <property type="entry name" value="PLD"/>
    <property type="match status" value="1"/>
</dbReference>
<dbReference type="EMBL" id="MBTF01000022">
    <property type="protein sequence ID" value="OOQ58947.1"/>
    <property type="molecule type" value="Genomic_DNA"/>
</dbReference>
<dbReference type="PANTHER" id="PTHR43856">
    <property type="entry name" value="CARDIOLIPIN HYDROLASE"/>
    <property type="match status" value="1"/>
</dbReference>
<dbReference type="GO" id="GO:0016891">
    <property type="term" value="F:RNA endonuclease activity producing 5'-phosphomonoesters, hydrolytic mechanism"/>
    <property type="evidence" value="ECO:0007669"/>
    <property type="project" value="TreeGrafter"/>
</dbReference>
<comment type="caution">
    <text evidence="8">The sequence shown here is derived from an EMBL/GenBank/DDBJ whole genome shotgun (WGS) entry which is preliminary data.</text>
</comment>
<name>A0A1S9PDI5_9SPHI</name>
<proteinExistence type="inferred from homology"/>
<evidence type="ECO:0000313" key="9">
    <source>
        <dbReference type="Proteomes" id="UP000189739"/>
    </source>
</evidence>
<gene>
    <name evidence="8" type="ORF">BC343_30225</name>
</gene>
<dbReference type="PANTHER" id="PTHR43856:SF1">
    <property type="entry name" value="MITOCHONDRIAL CARDIOLIPIN HYDROLASE"/>
    <property type="match status" value="1"/>
</dbReference>
<keyword evidence="4" id="KW-0378">Hydrolase</keyword>
<dbReference type="SUPFAM" id="SSF56024">
    <property type="entry name" value="Phospholipase D/nuclease"/>
    <property type="match status" value="2"/>
</dbReference>
<dbReference type="Gene3D" id="3.30.870.10">
    <property type="entry name" value="Endonuclease Chain A"/>
    <property type="match status" value="2"/>
</dbReference>
<evidence type="ECO:0000256" key="2">
    <source>
        <dbReference type="ARBA" id="ARBA00008664"/>
    </source>
</evidence>
<evidence type="ECO:0000256" key="1">
    <source>
        <dbReference type="ARBA" id="ARBA00000798"/>
    </source>
</evidence>
<keyword evidence="5" id="KW-0442">Lipid degradation</keyword>
<comment type="similarity">
    <text evidence="2">Belongs to the phospholipase D family.</text>
</comment>
<dbReference type="STRING" id="1792845.BC343_30225"/>
<dbReference type="OrthoDB" id="5866172at2"/>
<dbReference type="GO" id="GO:0016042">
    <property type="term" value="P:lipid catabolic process"/>
    <property type="evidence" value="ECO:0007669"/>
    <property type="project" value="UniProtKB-KW"/>
</dbReference>
<evidence type="ECO:0000256" key="6">
    <source>
        <dbReference type="ARBA" id="ARBA00023098"/>
    </source>
</evidence>
<dbReference type="InterPro" id="IPR025202">
    <property type="entry name" value="PLD-like_dom"/>
</dbReference>